<dbReference type="InParanoid" id="A0A6J2UT79"/>
<evidence type="ECO:0000313" key="4">
    <source>
        <dbReference type="RefSeq" id="XP_030623675.1"/>
    </source>
</evidence>
<dbReference type="OrthoDB" id="8767764at2759"/>
<gene>
    <name evidence="4" type="primary">LOC115806957</name>
</gene>
<dbReference type="Proteomes" id="UP000504632">
    <property type="component" value="Chromosome 3"/>
</dbReference>
<comment type="similarity">
    <text evidence="1">Belongs to the MDFI family.</text>
</comment>
<sequence>MSEVVVSGVRRLSTISEHDPNDVDSRSEVSLGGSEWAGSRTSLCSKEKTLSSSGFTSFESHQPDAGEDCATILLACLFCRFYDIVVTLPGACGRAVTRCFPSCKYFDASSDQNQGKDYCDCSVNLDCNLLNVCQETSEFLELAMEISEVCYR</sequence>
<name>A0A6J2UT79_CHACN</name>
<dbReference type="AlphaFoldDB" id="A0A6J2UT79"/>
<dbReference type="Pfam" id="PF15316">
    <property type="entry name" value="MDFI"/>
    <property type="match status" value="1"/>
</dbReference>
<dbReference type="PANTHER" id="PTHR15304:SF2">
    <property type="entry name" value="MYOD FAMILY INHIBITOR DOMAIN-CONTAINING PROTEIN 2"/>
    <property type="match status" value="1"/>
</dbReference>
<organism evidence="3 4">
    <name type="scientific">Chanos chanos</name>
    <name type="common">Milkfish</name>
    <name type="synonym">Mugil chanos</name>
    <dbReference type="NCBI Taxonomy" id="29144"/>
    <lineage>
        <taxon>Eukaryota</taxon>
        <taxon>Metazoa</taxon>
        <taxon>Chordata</taxon>
        <taxon>Craniata</taxon>
        <taxon>Vertebrata</taxon>
        <taxon>Euteleostomi</taxon>
        <taxon>Actinopterygii</taxon>
        <taxon>Neopterygii</taxon>
        <taxon>Teleostei</taxon>
        <taxon>Ostariophysi</taxon>
        <taxon>Gonorynchiformes</taxon>
        <taxon>Chanidae</taxon>
        <taxon>Chanos</taxon>
    </lineage>
</organism>
<reference evidence="4" key="1">
    <citation type="submission" date="2025-08" db="UniProtKB">
        <authorList>
            <consortium name="RefSeq"/>
        </authorList>
    </citation>
    <scope>IDENTIFICATION</scope>
</reference>
<evidence type="ECO:0000256" key="1">
    <source>
        <dbReference type="ARBA" id="ARBA00025778"/>
    </source>
</evidence>
<feature type="region of interest" description="Disordered" evidence="2">
    <location>
        <begin position="16"/>
        <end position="36"/>
    </location>
</feature>
<dbReference type="GO" id="GO:0010468">
    <property type="term" value="P:regulation of gene expression"/>
    <property type="evidence" value="ECO:0007669"/>
    <property type="project" value="UniProtKB-ARBA"/>
</dbReference>
<evidence type="ECO:0000313" key="3">
    <source>
        <dbReference type="Proteomes" id="UP000504632"/>
    </source>
</evidence>
<dbReference type="GeneID" id="115806957"/>
<protein>
    <submittedName>
        <fullName evidence="4">MyoD family inhibitor domain-containing protein 2-like</fullName>
    </submittedName>
</protein>
<keyword evidence="3" id="KW-1185">Reference proteome</keyword>
<dbReference type="InterPro" id="IPR026134">
    <property type="entry name" value="MDFI/MDFIC"/>
</dbReference>
<proteinExistence type="inferred from homology"/>
<dbReference type="PANTHER" id="PTHR15304">
    <property type="entry name" value="MYOD FAMILY INHIBITOR"/>
    <property type="match status" value="1"/>
</dbReference>
<feature type="compositionally biased region" description="Basic and acidic residues" evidence="2">
    <location>
        <begin position="16"/>
        <end position="27"/>
    </location>
</feature>
<evidence type="ECO:0000256" key="2">
    <source>
        <dbReference type="SAM" id="MobiDB-lite"/>
    </source>
</evidence>
<accession>A0A6J2UT79</accession>
<dbReference type="RefSeq" id="XP_030623675.1">
    <property type="nucleotide sequence ID" value="XM_030767815.1"/>
</dbReference>